<proteinExistence type="predicted"/>
<dbReference type="Proteomes" id="UP000298284">
    <property type="component" value="Unassembled WGS sequence"/>
</dbReference>
<sequence>MNCYANIQLRRLIDVRTSIIFSFQFPFPIPEPPFAAEGIRACLVGAAVFSNLLDYIYQRDAAFHLSFDFSVKSTTVSSPPETGKPDFALLEEVFDAVVLLTAEGELTWVNSGFQQLTGYGSFEQAPDLLIGALAESGVPAKELRQLLQVTQPLRFDVPLWRADGQRVWVHLKLQPYSPAGSLLGLLEDITTRQEAALEQEERFRYLTEHVPGVLFQWRQMNSGPSGLSYISPQLQSIFGITPEQADGIMGFVHPDDQPQWQESLRRTHLHDAEWTFEGRFVVPGQPVRWFRGSAQLVESSSEGRLYSGLLTDITALKQAEETVQANEQRWRLAMERFGDGAWEFNYQTGEEYFSNAYYEMLGYANTEAGAMPNSWLHHVHPDDHDPSLEAAATYLRGEVPIYSVERRLRCRNGEYKWVLTRGLVTQRDDQGQPLIMTGVHTDISAFKQAAAALEASMLRFSTTIANFQEGIMLEDEHQRVVLANDALCRIFTLGITPAQLIGYDTSLLSQTIKHHFRNPEAFMERYEAIVRKRELVTAELFELADGRTAQGDFVPIFEADRYIGHLWKFQDITERKSSEDALRRREEKYRGIIENMNLGLVEMDLDNRVLFTNQTFRDITGYCSHEFDSELMMTRMLSPEQIAKMEERNTLRMQGISETYELPISANNGEAKWLLVSAAPLYSDDRQVYGSIGIFLDITHQKQLETHLRKAKEQAEESARAKELFLANMSHEIRTPMNAILGMGQLLAKTPLSEDQHTYLRAIATSGENLLVILNDILDLSKIGASQLLIEHIGFSMTGLLHQIEKSLHFKAEEKGLSFHTQADERIPAVLLGDPYRITQVLLNLAGNSVKFTEKGSVTVSCTLEQATDDYVDLRFLVADTGIGIDAEYLVDIFKEFSQEDSSVTRRFGGTGLGLSISRQLVHLMGGEISIDSQKHEGTHSYFTLRLLVGTPNDLPQKTLVTASIREQLRNQRILLVEDNNFNRQIAKGFLHNAGLEVVEAENGVIAVELARQQSFAAVLMDVQMPIMNGLEATAHLRQQLHFTTPIIALTANAIKGEREKCLEAGMNDYLPKPFQEDDLLKMLCRWILPEAAQEALLTVAAPSTAPEEADTQPFYNLDIVRKIGQGDASFTVLMLESFIESCAEAIQELQAATAAHDVVELRAATHKLKPSLEHLQVHRMLPLITTLDSWHAAFDDTIIPSMVAEATKLLQQLTEQMTQELHTLRTELE</sequence>
<keyword evidence="5 17" id="KW-0597">Phosphoprotein</keyword>
<dbReference type="InterPro" id="IPR013655">
    <property type="entry name" value="PAS_fold_3"/>
</dbReference>
<evidence type="ECO:0000256" key="8">
    <source>
        <dbReference type="ARBA" id="ARBA00022741"/>
    </source>
</evidence>
<dbReference type="Gene3D" id="3.40.50.2300">
    <property type="match status" value="1"/>
</dbReference>
<dbReference type="FunFam" id="3.30.565.10:FF:000010">
    <property type="entry name" value="Sensor histidine kinase RcsC"/>
    <property type="match status" value="1"/>
</dbReference>
<dbReference type="SUPFAM" id="SSF47226">
    <property type="entry name" value="Histidine-containing phosphotransfer domain, HPT domain"/>
    <property type="match status" value="1"/>
</dbReference>
<dbReference type="InterPro" id="IPR004358">
    <property type="entry name" value="Sig_transdc_His_kin-like_C"/>
</dbReference>
<dbReference type="InterPro" id="IPR001789">
    <property type="entry name" value="Sig_transdc_resp-reg_receiver"/>
</dbReference>
<evidence type="ECO:0000256" key="14">
    <source>
        <dbReference type="ARBA" id="ARBA00064003"/>
    </source>
</evidence>
<dbReference type="InterPro" id="IPR005467">
    <property type="entry name" value="His_kinase_dom"/>
</dbReference>
<dbReference type="PROSITE" id="PS50113">
    <property type="entry name" value="PAC"/>
    <property type="match status" value="2"/>
</dbReference>
<dbReference type="SMART" id="SM00448">
    <property type="entry name" value="REC"/>
    <property type="match status" value="1"/>
</dbReference>
<evidence type="ECO:0000256" key="15">
    <source>
        <dbReference type="ARBA" id="ARBA00068150"/>
    </source>
</evidence>
<dbReference type="Gene3D" id="3.30.565.10">
    <property type="entry name" value="Histidine kinase-like ATPase, C-terminal domain"/>
    <property type="match status" value="1"/>
</dbReference>
<name>A0A4Z0MPW1_9BACT</name>
<dbReference type="GO" id="GO:0000155">
    <property type="term" value="F:phosphorelay sensor kinase activity"/>
    <property type="evidence" value="ECO:0007669"/>
    <property type="project" value="InterPro"/>
</dbReference>
<dbReference type="Gene3D" id="1.10.287.130">
    <property type="match status" value="1"/>
</dbReference>
<evidence type="ECO:0000259" key="21">
    <source>
        <dbReference type="PROSITE" id="PS50113"/>
    </source>
</evidence>
<evidence type="ECO:0000256" key="16">
    <source>
        <dbReference type="PROSITE-ProRule" id="PRU00110"/>
    </source>
</evidence>
<evidence type="ECO:0000256" key="7">
    <source>
        <dbReference type="ARBA" id="ARBA00022692"/>
    </source>
</evidence>
<dbReference type="CDD" id="cd17546">
    <property type="entry name" value="REC_hyHK_CKI1_RcsC-like"/>
    <property type="match status" value="1"/>
</dbReference>
<evidence type="ECO:0000256" key="1">
    <source>
        <dbReference type="ARBA" id="ARBA00000085"/>
    </source>
</evidence>
<evidence type="ECO:0000259" key="20">
    <source>
        <dbReference type="PROSITE" id="PS50112"/>
    </source>
</evidence>
<gene>
    <name evidence="23" type="ORF">EU557_07885</name>
</gene>
<feature type="domain" description="Histidine kinase" evidence="18">
    <location>
        <begin position="728"/>
        <end position="949"/>
    </location>
</feature>
<dbReference type="InterPro" id="IPR001610">
    <property type="entry name" value="PAC"/>
</dbReference>
<dbReference type="InterPro" id="IPR008207">
    <property type="entry name" value="Sig_transdc_His_kin_Hpt_dom"/>
</dbReference>
<evidence type="ECO:0000256" key="2">
    <source>
        <dbReference type="ARBA" id="ARBA00004651"/>
    </source>
</evidence>
<evidence type="ECO:0000313" key="23">
    <source>
        <dbReference type="EMBL" id="TGD81470.1"/>
    </source>
</evidence>
<dbReference type="InterPro" id="IPR036097">
    <property type="entry name" value="HisK_dim/P_sf"/>
</dbReference>
<dbReference type="SMART" id="SM00388">
    <property type="entry name" value="HisKA"/>
    <property type="match status" value="1"/>
</dbReference>
<dbReference type="Gene3D" id="1.20.120.160">
    <property type="entry name" value="HPT domain"/>
    <property type="match status" value="1"/>
</dbReference>
<dbReference type="EMBL" id="SRKZ01000002">
    <property type="protein sequence ID" value="TGD81470.1"/>
    <property type="molecule type" value="Genomic_DNA"/>
</dbReference>
<evidence type="ECO:0000256" key="9">
    <source>
        <dbReference type="ARBA" id="ARBA00022777"/>
    </source>
</evidence>
<dbReference type="PROSITE" id="PS50894">
    <property type="entry name" value="HPT"/>
    <property type="match status" value="1"/>
</dbReference>
<dbReference type="CDD" id="cd00130">
    <property type="entry name" value="PAS"/>
    <property type="match status" value="5"/>
</dbReference>
<dbReference type="InterPro" id="IPR036890">
    <property type="entry name" value="HATPase_C_sf"/>
</dbReference>
<dbReference type="PROSITE" id="PS50109">
    <property type="entry name" value="HIS_KIN"/>
    <property type="match status" value="1"/>
</dbReference>
<evidence type="ECO:0000256" key="5">
    <source>
        <dbReference type="ARBA" id="ARBA00022553"/>
    </source>
</evidence>
<dbReference type="SUPFAM" id="SSF55874">
    <property type="entry name" value="ATPase domain of HSP90 chaperone/DNA topoisomerase II/histidine kinase"/>
    <property type="match status" value="1"/>
</dbReference>
<dbReference type="PANTHER" id="PTHR45339">
    <property type="entry name" value="HYBRID SIGNAL TRANSDUCTION HISTIDINE KINASE J"/>
    <property type="match status" value="1"/>
</dbReference>
<comment type="catalytic activity">
    <reaction evidence="1">
        <text>ATP + protein L-histidine = ADP + protein N-phospho-L-histidine.</text>
        <dbReference type="EC" id="2.7.13.3"/>
    </reaction>
</comment>
<dbReference type="InterPro" id="IPR000700">
    <property type="entry name" value="PAS-assoc_C"/>
</dbReference>
<keyword evidence="9" id="KW-0418">Kinase</keyword>
<evidence type="ECO:0000256" key="4">
    <source>
        <dbReference type="ARBA" id="ARBA00022475"/>
    </source>
</evidence>
<dbReference type="InterPro" id="IPR000014">
    <property type="entry name" value="PAS"/>
</dbReference>
<feature type="domain" description="HPt" evidence="22">
    <location>
        <begin position="1128"/>
        <end position="1228"/>
    </location>
</feature>
<dbReference type="SMART" id="SM00086">
    <property type="entry name" value="PAC"/>
    <property type="match status" value="4"/>
</dbReference>
<organism evidence="23 24">
    <name type="scientific">Hymenobacter wooponensis</name>
    <dbReference type="NCBI Taxonomy" id="1525360"/>
    <lineage>
        <taxon>Bacteria</taxon>
        <taxon>Pseudomonadati</taxon>
        <taxon>Bacteroidota</taxon>
        <taxon>Cytophagia</taxon>
        <taxon>Cytophagales</taxon>
        <taxon>Hymenobacteraceae</taxon>
        <taxon>Hymenobacter</taxon>
    </lineage>
</organism>
<keyword evidence="7" id="KW-0812">Transmembrane</keyword>
<feature type="domain" description="PAC" evidence="21">
    <location>
        <begin position="658"/>
        <end position="710"/>
    </location>
</feature>
<evidence type="ECO:0000259" key="22">
    <source>
        <dbReference type="PROSITE" id="PS50894"/>
    </source>
</evidence>
<dbReference type="InterPro" id="IPR036641">
    <property type="entry name" value="HPT_dom_sf"/>
</dbReference>
<feature type="domain" description="Response regulatory" evidence="19">
    <location>
        <begin position="973"/>
        <end position="1088"/>
    </location>
</feature>
<evidence type="ECO:0000259" key="19">
    <source>
        <dbReference type="PROSITE" id="PS50110"/>
    </source>
</evidence>
<dbReference type="SUPFAM" id="SSF47384">
    <property type="entry name" value="Homodimeric domain of signal transducing histidine kinase"/>
    <property type="match status" value="1"/>
</dbReference>
<dbReference type="PROSITE" id="PS50110">
    <property type="entry name" value="RESPONSE_REGULATORY"/>
    <property type="match status" value="1"/>
</dbReference>
<dbReference type="FunFam" id="1.10.287.130:FF:000002">
    <property type="entry name" value="Two-component osmosensing histidine kinase"/>
    <property type="match status" value="1"/>
</dbReference>
<keyword evidence="6" id="KW-0808">Transferase</keyword>
<dbReference type="InterPro" id="IPR035965">
    <property type="entry name" value="PAS-like_dom_sf"/>
</dbReference>
<dbReference type="Pfam" id="PF00072">
    <property type="entry name" value="Response_reg"/>
    <property type="match status" value="1"/>
</dbReference>
<evidence type="ECO:0000313" key="24">
    <source>
        <dbReference type="Proteomes" id="UP000298284"/>
    </source>
</evidence>
<dbReference type="InterPro" id="IPR003594">
    <property type="entry name" value="HATPase_dom"/>
</dbReference>
<evidence type="ECO:0000259" key="18">
    <source>
        <dbReference type="PROSITE" id="PS50109"/>
    </source>
</evidence>
<feature type="modified residue" description="Phosphohistidine" evidence="16">
    <location>
        <position position="1167"/>
    </location>
</feature>
<evidence type="ECO:0000256" key="10">
    <source>
        <dbReference type="ARBA" id="ARBA00022840"/>
    </source>
</evidence>
<dbReference type="InterPro" id="IPR011006">
    <property type="entry name" value="CheY-like_superfamily"/>
</dbReference>
<evidence type="ECO:0000256" key="11">
    <source>
        <dbReference type="ARBA" id="ARBA00022989"/>
    </source>
</evidence>
<feature type="domain" description="PAS" evidence="20">
    <location>
        <begin position="89"/>
        <end position="119"/>
    </location>
</feature>
<dbReference type="Pfam" id="PF02518">
    <property type="entry name" value="HATPase_c"/>
    <property type="match status" value="1"/>
</dbReference>
<dbReference type="GO" id="GO:0005886">
    <property type="term" value="C:plasma membrane"/>
    <property type="evidence" value="ECO:0007669"/>
    <property type="project" value="UniProtKB-SubCell"/>
</dbReference>
<dbReference type="SUPFAM" id="SSF55785">
    <property type="entry name" value="PYP-like sensor domain (PAS domain)"/>
    <property type="match status" value="5"/>
</dbReference>
<keyword evidence="12" id="KW-0902">Two-component regulatory system</keyword>
<evidence type="ECO:0000256" key="6">
    <source>
        <dbReference type="ARBA" id="ARBA00022679"/>
    </source>
</evidence>
<feature type="domain" description="PAS" evidence="20">
    <location>
        <begin position="585"/>
        <end position="647"/>
    </location>
</feature>
<feature type="domain" description="PAC" evidence="21">
    <location>
        <begin position="402"/>
        <end position="455"/>
    </location>
</feature>
<dbReference type="PRINTS" id="PR00344">
    <property type="entry name" value="BCTRLSENSOR"/>
</dbReference>
<dbReference type="Pfam" id="PF13426">
    <property type="entry name" value="PAS_9"/>
    <property type="match status" value="3"/>
</dbReference>
<feature type="modified residue" description="4-aspartylphosphate" evidence="17">
    <location>
        <position position="1022"/>
    </location>
</feature>
<dbReference type="Pfam" id="PF08447">
    <property type="entry name" value="PAS_3"/>
    <property type="match status" value="2"/>
</dbReference>
<evidence type="ECO:0000256" key="17">
    <source>
        <dbReference type="PROSITE-ProRule" id="PRU00169"/>
    </source>
</evidence>
<dbReference type="SMART" id="SM00387">
    <property type="entry name" value="HATPase_c"/>
    <property type="match status" value="1"/>
</dbReference>
<keyword evidence="11" id="KW-1133">Transmembrane helix</keyword>
<comment type="subunit">
    <text evidence="14">At low DSF concentrations, interacts with RpfF.</text>
</comment>
<evidence type="ECO:0000256" key="12">
    <source>
        <dbReference type="ARBA" id="ARBA00023012"/>
    </source>
</evidence>
<keyword evidence="8" id="KW-0547">Nucleotide-binding</keyword>
<keyword evidence="4" id="KW-1003">Cell membrane</keyword>
<evidence type="ECO:0000256" key="13">
    <source>
        <dbReference type="ARBA" id="ARBA00023136"/>
    </source>
</evidence>
<keyword evidence="10" id="KW-0067">ATP-binding</keyword>
<dbReference type="CDD" id="cd16922">
    <property type="entry name" value="HATPase_EvgS-ArcB-TorS-like"/>
    <property type="match status" value="1"/>
</dbReference>
<reference evidence="23 24" key="1">
    <citation type="submission" date="2019-04" db="EMBL/GenBank/DDBJ databases">
        <authorList>
            <person name="Feng G."/>
            <person name="Zhang J."/>
            <person name="Zhu H."/>
        </authorList>
    </citation>
    <scope>NUCLEOTIDE SEQUENCE [LARGE SCALE GENOMIC DNA]</scope>
    <source>
        <strain evidence="23 24">JCM 19491</strain>
    </source>
</reference>
<protein>
    <recommendedName>
        <fullName evidence="15">Sensory/regulatory protein RpfC</fullName>
        <ecNumber evidence="3">2.7.13.3</ecNumber>
    </recommendedName>
</protein>
<dbReference type="Gene3D" id="3.30.450.20">
    <property type="entry name" value="PAS domain"/>
    <property type="match status" value="5"/>
</dbReference>
<dbReference type="SUPFAM" id="SSF52172">
    <property type="entry name" value="CheY-like"/>
    <property type="match status" value="1"/>
</dbReference>
<dbReference type="AlphaFoldDB" id="A0A4Z0MPW1"/>
<dbReference type="PANTHER" id="PTHR45339:SF1">
    <property type="entry name" value="HYBRID SIGNAL TRANSDUCTION HISTIDINE KINASE J"/>
    <property type="match status" value="1"/>
</dbReference>
<keyword evidence="24" id="KW-1185">Reference proteome</keyword>
<dbReference type="InterPro" id="IPR003661">
    <property type="entry name" value="HisK_dim/P_dom"/>
</dbReference>
<dbReference type="Pfam" id="PF00512">
    <property type="entry name" value="HisKA"/>
    <property type="match status" value="1"/>
</dbReference>
<comment type="caution">
    <text evidence="23">The sequence shown here is derived from an EMBL/GenBank/DDBJ whole genome shotgun (WGS) entry which is preliminary data.</text>
</comment>
<dbReference type="SMART" id="SM00091">
    <property type="entry name" value="PAS"/>
    <property type="match status" value="5"/>
</dbReference>
<accession>A0A4Z0MPW1</accession>
<keyword evidence="13" id="KW-0472">Membrane</keyword>
<dbReference type="CDD" id="cd00082">
    <property type="entry name" value="HisKA"/>
    <property type="match status" value="1"/>
</dbReference>
<dbReference type="PROSITE" id="PS50112">
    <property type="entry name" value="PAS"/>
    <property type="match status" value="2"/>
</dbReference>
<evidence type="ECO:0000256" key="3">
    <source>
        <dbReference type="ARBA" id="ARBA00012438"/>
    </source>
</evidence>
<comment type="subcellular location">
    <subcellularLocation>
        <location evidence="2">Cell membrane</location>
        <topology evidence="2">Multi-pass membrane protein</topology>
    </subcellularLocation>
</comment>
<dbReference type="EC" id="2.7.13.3" evidence="3"/>
<dbReference type="OrthoDB" id="9797097at2"/>
<dbReference type="NCBIfam" id="TIGR00229">
    <property type="entry name" value="sensory_box"/>
    <property type="match status" value="3"/>
</dbReference>
<dbReference type="GO" id="GO:0005524">
    <property type="term" value="F:ATP binding"/>
    <property type="evidence" value="ECO:0007669"/>
    <property type="project" value="UniProtKB-KW"/>
</dbReference>